<evidence type="ECO:0000313" key="2">
    <source>
        <dbReference type="Proteomes" id="UP001176941"/>
    </source>
</evidence>
<reference evidence="1" key="1">
    <citation type="submission" date="2023-04" db="EMBL/GenBank/DDBJ databases">
        <authorList>
            <consortium name="ELIXIR-Norway"/>
        </authorList>
    </citation>
    <scope>NUCLEOTIDE SEQUENCE [LARGE SCALE GENOMIC DNA]</scope>
</reference>
<evidence type="ECO:0000313" key="1">
    <source>
        <dbReference type="EMBL" id="CAI9178665.1"/>
    </source>
</evidence>
<sequence length="131" mass="14383">MEERPVQEEKAGTGELEMPSGDTSLLQLDLAVLPRLGPVLLVSAAQRPHCTVRDKEALENLDGFPTFHTGHMGRDGGEQLWGNTEIAADCSITPAEAWVFRSEEFSAVSARAWLCLPLVLWSRDDVASKHN</sequence>
<name>A0ABN8ZXL1_RANTA</name>
<proteinExistence type="predicted"/>
<organism evidence="1 2">
    <name type="scientific">Rangifer tarandus platyrhynchus</name>
    <name type="common">Svalbard reindeer</name>
    <dbReference type="NCBI Taxonomy" id="3082113"/>
    <lineage>
        <taxon>Eukaryota</taxon>
        <taxon>Metazoa</taxon>
        <taxon>Chordata</taxon>
        <taxon>Craniata</taxon>
        <taxon>Vertebrata</taxon>
        <taxon>Euteleostomi</taxon>
        <taxon>Mammalia</taxon>
        <taxon>Eutheria</taxon>
        <taxon>Laurasiatheria</taxon>
        <taxon>Artiodactyla</taxon>
        <taxon>Ruminantia</taxon>
        <taxon>Pecora</taxon>
        <taxon>Cervidae</taxon>
        <taxon>Odocoileinae</taxon>
        <taxon>Rangifer</taxon>
    </lineage>
</organism>
<protein>
    <submittedName>
        <fullName evidence="1">Uncharacterized protein</fullName>
    </submittedName>
</protein>
<dbReference type="Proteomes" id="UP001176941">
    <property type="component" value="Chromosome 8"/>
</dbReference>
<gene>
    <name evidence="1" type="ORF">MRATA1EN1_LOCUS27627</name>
</gene>
<accession>A0ABN8ZXL1</accession>
<dbReference type="EMBL" id="OX459944">
    <property type="protein sequence ID" value="CAI9178665.1"/>
    <property type="molecule type" value="Genomic_DNA"/>
</dbReference>
<keyword evidence="2" id="KW-1185">Reference proteome</keyword>